<dbReference type="Pfam" id="PF04892">
    <property type="entry name" value="VanZ"/>
    <property type="match status" value="1"/>
</dbReference>
<feature type="transmembrane region" description="Helical" evidence="1">
    <location>
        <begin position="82"/>
        <end position="101"/>
    </location>
</feature>
<protein>
    <submittedName>
        <fullName evidence="3">VanZ like family protein</fullName>
    </submittedName>
</protein>
<accession>A0A1G8D4A7</accession>
<evidence type="ECO:0000313" key="3">
    <source>
        <dbReference type="EMBL" id="SDH52555.1"/>
    </source>
</evidence>
<evidence type="ECO:0000256" key="1">
    <source>
        <dbReference type="SAM" id="Phobius"/>
    </source>
</evidence>
<dbReference type="AlphaFoldDB" id="A0A1G8D4A7"/>
<dbReference type="OrthoDB" id="4822551at2"/>
<keyword evidence="1" id="KW-0812">Transmembrane</keyword>
<name>A0A1G8D4A7_9BACI</name>
<dbReference type="Proteomes" id="UP000199017">
    <property type="component" value="Unassembled WGS sequence"/>
</dbReference>
<proteinExistence type="predicted"/>
<evidence type="ECO:0000259" key="2">
    <source>
        <dbReference type="Pfam" id="PF04892"/>
    </source>
</evidence>
<dbReference type="PANTHER" id="PTHR36834">
    <property type="entry name" value="MEMBRANE PROTEIN-RELATED"/>
    <property type="match status" value="1"/>
</dbReference>
<dbReference type="STRING" id="930129.SAMN05216352_101550"/>
<gene>
    <name evidence="3" type="ORF">SAMN05216352_101550</name>
</gene>
<feature type="transmembrane region" description="Helical" evidence="1">
    <location>
        <begin position="140"/>
        <end position="160"/>
    </location>
</feature>
<dbReference type="InterPro" id="IPR006976">
    <property type="entry name" value="VanZ-like"/>
</dbReference>
<evidence type="ECO:0000313" key="4">
    <source>
        <dbReference type="Proteomes" id="UP000199017"/>
    </source>
</evidence>
<feature type="domain" description="VanZ-like" evidence="2">
    <location>
        <begin position="28"/>
        <end position="156"/>
    </location>
</feature>
<dbReference type="EMBL" id="FNDU01000001">
    <property type="protein sequence ID" value="SDH52555.1"/>
    <property type="molecule type" value="Genomic_DNA"/>
</dbReference>
<organism evidence="3 4">
    <name type="scientific">Alteribacillus bidgolensis</name>
    <dbReference type="NCBI Taxonomy" id="930129"/>
    <lineage>
        <taxon>Bacteria</taxon>
        <taxon>Bacillati</taxon>
        <taxon>Bacillota</taxon>
        <taxon>Bacilli</taxon>
        <taxon>Bacillales</taxon>
        <taxon>Bacillaceae</taxon>
        <taxon>Alteribacillus</taxon>
    </lineage>
</organism>
<keyword evidence="1" id="KW-1133">Transmembrane helix</keyword>
<keyword evidence="1" id="KW-0472">Membrane</keyword>
<keyword evidence="4" id="KW-1185">Reference proteome</keyword>
<dbReference type="RefSeq" id="WP_091580504.1">
    <property type="nucleotide sequence ID" value="NZ_FNDU01000001.1"/>
</dbReference>
<dbReference type="InterPro" id="IPR053150">
    <property type="entry name" value="Teicoplanin_resist-assoc"/>
</dbReference>
<feature type="transmembrane region" description="Helical" evidence="1">
    <location>
        <begin position="108"/>
        <end position="128"/>
    </location>
</feature>
<feature type="transmembrane region" description="Helical" evidence="1">
    <location>
        <begin position="22"/>
        <end position="42"/>
    </location>
</feature>
<sequence>MNNLDTPSNPTPNKINVSWKKIILILLLVYLGILFYVTLFAWNYGSSYGPLGPGGRNYNLVPFRSIFRIAYYSPDIENPVRILGGNIFMFLPFGILTAAVFKKKRRAVWIIPLLSIGLSTFIEMNQFIFTHRVANIDDVILNTAGGLIGGWSILILRWVLKWVKIK</sequence>
<dbReference type="PANTHER" id="PTHR36834:SF1">
    <property type="entry name" value="INTEGRAL MEMBRANE PROTEIN"/>
    <property type="match status" value="1"/>
</dbReference>
<reference evidence="3 4" key="1">
    <citation type="submission" date="2016-10" db="EMBL/GenBank/DDBJ databases">
        <authorList>
            <person name="de Groot N.N."/>
        </authorList>
    </citation>
    <scope>NUCLEOTIDE SEQUENCE [LARGE SCALE GENOMIC DNA]</scope>
    <source>
        <strain evidence="4">P4B,CCM 7963,CECT 7998,DSM 25260,IBRC-M 10614,KCTC 13821</strain>
    </source>
</reference>